<name>A0ABW8I9Z3_9BACI</name>
<dbReference type="Gene3D" id="6.10.250.3150">
    <property type="match status" value="1"/>
</dbReference>
<sequence length="436" mass="48310">MKKGIGLTAALVASLSLGSTFGLEDRVFASTLSDLESRQHEIDNKQSNIEQHMNEKNKKIIELQNGQEKLSKEIKTLDQSISKAAKQIREKQEAVAEMKKEITKLQKEIEELKVRIAERTLVLQERARSLQKSGGSASYIDVLLGSESFTDFINRASAVTTLVNADKEILEEQERDKAQLEKSEKQVKEKLESLESMLADLETLKVSLDQKRAEKDKVMKQLASEEDHVHSQKLSLKEEEKLLASQESAIKAAISAEKARLTKEEKERAARERESQAKTNAPAKSAPSKEETRSADRSADTPAVSAGAFMRPAQGNISSEFGLRSLGNHKGIDIANSVSVPIVAAADGEVIRSYYSSTYGNCIFVSHSINGKVFTTVYAHMSERVVQGGSVSKGQTIGYMGNTGRSYGQHLHFEMHEGPWTQSKENAVDPRKYVHF</sequence>
<dbReference type="SUPFAM" id="SSF51261">
    <property type="entry name" value="Duplicated hybrid motif"/>
    <property type="match status" value="1"/>
</dbReference>
<keyword evidence="7" id="KW-1185">Reference proteome</keyword>
<comment type="caution">
    <text evidence="6">The sequence shown here is derived from an EMBL/GenBank/DDBJ whole genome shotgun (WGS) entry which is preliminary data.</text>
</comment>
<dbReference type="Pfam" id="PF01551">
    <property type="entry name" value="Peptidase_M23"/>
    <property type="match status" value="1"/>
</dbReference>
<protein>
    <submittedName>
        <fullName evidence="6">Peptidoglycan DD-metalloendopeptidase family protein</fullName>
    </submittedName>
</protein>
<feature type="domain" description="Peptidoglycan hydrolase PcsB coiled-coil" evidence="5">
    <location>
        <begin position="109"/>
        <end position="182"/>
    </location>
</feature>
<feature type="coiled-coil region" evidence="2">
    <location>
        <begin position="35"/>
        <end position="122"/>
    </location>
</feature>
<evidence type="ECO:0000313" key="7">
    <source>
        <dbReference type="Proteomes" id="UP001619911"/>
    </source>
</evidence>
<accession>A0ABW8I9Z3</accession>
<organism evidence="6 7">
    <name type="scientific">Bacillus lumedeiriae</name>
    <dbReference type="NCBI Taxonomy" id="3058829"/>
    <lineage>
        <taxon>Bacteria</taxon>
        <taxon>Bacillati</taxon>
        <taxon>Bacillota</taxon>
        <taxon>Bacilli</taxon>
        <taxon>Bacillales</taxon>
        <taxon>Bacillaceae</taxon>
        <taxon>Bacillus</taxon>
    </lineage>
</organism>
<evidence type="ECO:0000256" key="1">
    <source>
        <dbReference type="ARBA" id="ARBA00022729"/>
    </source>
</evidence>
<dbReference type="InterPro" id="IPR050570">
    <property type="entry name" value="Cell_wall_metabolism_enzyme"/>
</dbReference>
<evidence type="ECO:0000259" key="5">
    <source>
        <dbReference type="Pfam" id="PF24568"/>
    </source>
</evidence>
<evidence type="ECO:0000259" key="4">
    <source>
        <dbReference type="Pfam" id="PF01551"/>
    </source>
</evidence>
<dbReference type="PANTHER" id="PTHR21666:SF270">
    <property type="entry name" value="MUREIN HYDROLASE ACTIVATOR ENVC"/>
    <property type="match status" value="1"/>
</dbReference>
<keyword evidence="2" id="KW-0175">Coiled coil</keyword>
<dbReference type="Proteomes" id="UP001619911">
    <property type="component" value="Unassembled WGS sequence"/>
</dbReference>
<dbReference type="CDD" id="cd12797">
    <property type="entry name" value="M23_peptidase"/>
    <property type="match status" value="1"/>
</dbReference>
<proteinExistence type="predicted"/>
<evidence type="ECO:0000256" key="2">
    <source>
        <dbReference type="SAM" id="Coils"/>
    </source>
</evidence>
<dbReference type="InterPro" id="IPR011055">
    <property type="entry name" value="Dup_hybrid_motif"/>
</dbReference>
<feature type="domain" description="M23ase beta-sheet core" evidence="4">
    <location>
        <begin position="328"/>
        <end position="430"/>
    </location>
</feature>
<dbReference type="EMBL" id="JAUIYO010000003">
    <property type="protein sequence ID" value="MFK2825486.1"/>
    <property type="molecule type" value="Genomic_DNA"/>
</dbReference>
<feature type="compositionally biased region" description="Basic and acidic residues" evidence="3">
    <location>
        <begin position="287"/>
        <end position="299"/>
    </location>
</feature>
<dbReference type="Pfam" id="PF24568">
    <property type="entry name" value="CC_PcsB"/>
    <property type="match status" value="1"/>
</dbReference>
<keyword evidence="1" id="KW-0732">Signal</keyword>
<feature type="region of interest" description="Disordered" evidence="3">
    <location>
        <begin position="259"/>
        <end position="303"/>
    </location>
</feature>
<gene>
    <name evidence="6" type="ORF">QYG89_07265</name>
</gene>
<evidence type="ECO:0000313" key="6">
    <source>
        <dbReference type="EMBL" id="MFK2825486.1"/>
    </source>
</evidence>
<feature type="compositionally biased region" description="Basic and acidic residues" evidence="3">
    <location>
        <begin position="259"/>
        <end position="276"/>
    </location>
</feature>
<dbReference type="PANTHER" id="PTHR21666">
    <property type="entry name" value="PEPTIDASE-RELATED"/>
    <property type="match status" value="1"/>
</dbReference>
<dbReference type="RefSeq" id="WP_404316086.1">
    <property type="nucleotide sequence ID" value="NZ_JAUIYO010000003.1"/>
</dbReference>
<evidence type="ECO:0000256" key="3">
    <source>
        <dbReference type="SAM" id="MobiDB-lite"/>
    </source>
</evidence>
<reference evidence="6 7" key="1">
    <citation type="submission" date="2023-07" db="EMBL/GenBank/DDBJ databases">
        <title>Bacillus lucianemedeirus sp. nov, a new species isolated from an immunobiological production facility.</title>
        <authorList>
            <person name="Costa L.V."/>
            <person name="Miranda R.V.S.L."/>
            <person name="Brandao M.L.L."/>
            <person name="Reis C.M.F."/>
            <person name="Frazao A.M."/>
            <person name="Cruz F.V."/>
            <person name="Baio P.V.P."/>
            <person name="Veras J.F.C."/>
            <person name="Ramos J.N."/>
            <person name="Vieira V."/>
        </authorList>
    </citation>
    <scope>NUCLEOTIDE SEQUENCE [LARGE SCALE GENOMIC DNA]</scope>
    <source>
        <strain evidence="6 7">B190/17</strain>
    </source>
</reference>
<dbReference type="InterPro" id="IPR057309">
    <property type="entry name" value="PcsB_CC"/>
</dbReference>
<dbReference type="InterPro" id="IPR016047">
    <property type="entry name" value="M23ase_b-sheet_dom"/>
</dbReference>
<dbReference type="Gene3D" id="2.70.70.10">
    <property type="entry name" value="Glucose Permease (Domain IIA)"/>
    <property type="match status" value="1"/>
</dbReference>